<dbReference type="SUPFAM" id="SSF52317">
    <property type="entry name" value="Class I glutamine amidotransferase-like"/>
    <property type="match status" value="1"/>
</dbReference>
<feature type="binding site" evidence="11">
    <location>
        <position position="108"/>
    </location>
    <ligand>
        <name>Zn(2+)</name>
        <dbReference type="ChEBI" id="CHEBI:29105"/>
    </ligand>
</feature>
<dbReference type="RefSeq" id="WP_160836631.1">
    <property type="nucleotide sequence ID" value="NZ_WMET01000002.1"/>
</dbReference>
<evidence type="ECO:0000259" key="13">
    <source>
        <dbReference type="Pfam" id="PF08532"/>
    </source>
</evidence>
<feature type="domain" description="Beta-galactosidase trimerisation" evidence="13">
    <location>
        <begin position="393"/>
        <end position="601"/>
    </location>
</feature>
<evidence type="ECO:0000259" key="14">
    <source>
        <dbReference type="Pfam" id="PF08533"/>
    </source>
</evidence>
<accession>A0A845DSP0</accession>
<evidence type="ECO:0000256" key="5">
    <source>
        <dbReference type="ARBA" id="ARBA00022801"/>
    </source>
</evidence>
<feature type="binding site" evidence="10">
    <location>
        <position position="104"/>
    </location>
    <ligand>
        <name>substrate</name>
    </ligand>
</feature>
<dbReference type="PANTHER" id="PTHR36447:SF2">
    <property type="entry name" value="BETA-GALACTOSIDASE YESZ"/>
    <property type="match status" value="1"/>
</dbReference>
<keyword evidence="4 11" id="KW-0479">Metal-binding</keyword>
<dbReference type="CDD" id="cd03143">
    <property type="entry name" value="A4_beta-galactosidase_middle_domain"/>
    <property type="match status" value="1"/>
</dbReference>
<dbReference type="PIRSF" id="PIRSF001084">
    <property type="entry name" value="B-galactosidase"/>
    <property type="match status" value="1"/>
</dbReference>
<keyword evidence="7 8" id="KW-0326">Glycosidase</keyword>
<keyword evidence="6 11" id="KW-0862">Zinc</keyword>
<evidence type="ECO:0000256" key="11">
    <source>
        <dbReference type="PIRSR" id="PIRSR001084-3"/>
    </source>
</evidence>
<dbReference type="InterPro" id="IPR013739">
    <property type="entry name" value="Beta_galactosidase_C"/>
</dbReference>
<comment type="catalytic activity">
    <reaction evidence="1 8">
        <text>Hydrolysis of terminal non-reducing beta-D-galactose residues in beta-D-galactosides.</text>
        <dbReference type="EC" id="3.2.1.23"/>
    </reaction>
</comment>
<dbReference type="Pfam" id="PF08533">
    <property type="entry name" value="Glyco_hydro_42C"/>
    <property type="match status" value="1"/>
</dbReference>
<dbReference type="InterPro" id="IPR013738">
    <property type="entry name" value="Beta_galactosidase_Trimer"/>
</dbReference>
<evidence type="ECO:0000313" key="16">
    <source>
        <dbReference type="Proteomes" id="UP000460949"/>
    </source>
</evidence>
<feature type="binding site" evidence="11">
    <location>
        <position position="157"/>
    </location>
    <ligand>
        <name>Zn(2+)</name>
        <dbReference type="ChEBI" id="CHEBI:29105"/>
    </ligand>
</feature>
<proteinExistence type="inferred from homology"/>
<feature type="active site" description="Proton donor" evidence="9">
    <location>
        <position position="143"/>
    </location>
</feature>
<dbReference type="EMBL" id="WMET01000002">
    <property type="protein sequence ID" value="MYL20168.1"/>
    <property type="molecule type" value="Genomic_DNA"/>
</dbReference>
<feature type="binding site" evidence="11">
    <location>
        <position position="154"/>
    </location>
    <ligand>
        <name>Zn(2+)</name>
        <dbReference type="ChEBI" id="CHEBI:29105"/>
    </ligand>
</feature>
<evidence type="ECO:0000256" key="10">
    <source>
        <dbReference type="PIRSR" id="PIRSR001084-2"/>
    </source>
</evidence>
<feature type="domain" description="Glycoside hydrolase family 42 N-terminal" evidence="12">
    <location>
        <begin position="7"/>
        <end position="382"/>
    </location>
</feature>
<dbReference type="Gene3D" id="3.20.20.80">
    <property type="entry name" value="Glycosidases"/>
    <property type="match status" value="1"/>
</dbReference>
<dbReference type="AlphaFoldDB" id="A0A845DSP0"/>
<gene>
    <name evidence="15" type="ORF">GLW04_09745</name>
</gene>
<reference evidence="15 16" key="1">
    <citation type="submission" date="2019-11" db="EMBL/GenBank/DDBJ databases">
        <title>Genome sequences of 17 halophilic strains isolated from different environments.</title>
        <authorList>
            <person name="Furrow R.E."/>
        </authorList>
    </citation>
    <scope>NUCLEOTIDE SEQUENCE [LARGE SCALE GENOMIC DNA]</scope>
    <source>
        <strain evidence="15 16">22511_23_Filter</strain>
    </source>
</reference>
<sequence length="650" mass="75011">MTYLGVDYYPEHWPEEKIDEDIEGIKQLGANIVRIGEFAWHLMEPEEGKFDFSYFDQVIEKLKQEDFHIMFGTPTATFPAWLADQYPEILSADEYGHPRVFGGRRQYCFNSDVYRSYAAAITRKVVEHYQDEPAIIAWQIDNEFGHEGSDMCWCDSCEKKFQTYLAETYDSIHQLNEEWGTIFWGQTYNAFSEIPAPKPTITTHNPSLKLEWARFRSDSLNGFAHEMTSIVKETKGDHQQVTTNVSGGFFAKWFDHAENLRPMDFVSYDNYPVWGGLEEPISPAAIAMMHDFNRGLLDKNYWIVEELMGAQGHDVIGYLPRPNQAKMWSYQAFAHGCSNLLYFRWRGMTKGAEQFCYGVVDHDNVYGRKYKEVQSLFSEIKDYGGLLDAPIQADIAVLYDYDNIWAWRSQIQSRDFDFTDELVRLYRPFYEQNTTIDVIPADRELTRYKVVIVPVMHVMDEALAERLRTFVQDGGTVLFSYRTGLKGKDNNLRLGEIQPGLVRDLVGARIEEIESLTKDHHLELQGQGRFSEVPGAISIWRDLLVPETAEALYQYTDAFYDSYAAVTKNSFGQGQVYYIGGGLNEEALDVIAEEITEHHQIETISSERGVEVYRRRSGEDSYLFVMNHTSAEQPFNGEVLAPFESRLIQE</sequence>
<dbReference type="Pfam" id="PF08532">
    <property type="entry name" value="Glyco_hydro_42M"/>
    <property type="match status" value="1"/>
</dbReference>
<dbReference type="InterPro" id="IPR029062">
    <property type="entry name" value="Class_I_gatase-like"/>
</dbReference>
<dbReference type="Gene3D" id="2.60.40.1180">
    <property type="entry name" value="Golgi alpha-mannosidase II"/>
    <property type="match status" value="1"/>
</dbReference>
<dbReference type="Pfam" id="PF02449">
    <property type="entry name" value="Glyco_hydro_42"/>
    <property type="match status" value="1"/>
</dbReference>
<feature type="binding site" evidence="11">
    <location>
        <position position="152"/>
    </location>
    <ligand>
        <name>Zn(2+)</name>
        <dbReference type="ChEBI" id="CHEBI:29105"/>
    </ligand>
</feature>
<evidence type="ECO:0000256" key="1">
    <source>
        <dbReference type="ARBA" id="ARBA00001412"/>
    </source>
</evidence>
<keyword evidence="5 8" id="KW-0378">Hydrolase</keyword>
<dbReference type="GO" id="GO:0009341">
    <property type="term" value="C:beta-galactosidase complex"/>
    <property type="evidence" value="ECO:0007669"/>
    <property type="project" value="InterPro"/>
</dbReference>
<evidence type="ECO:0000256" key="9">
    <source>
        <dbReference type="PIRSR" id="PIRSR001084-1"/>
    </source>
</evidence>
<comment type="similarity">
    <text evidence="2 8">Belongs to the glycosyl hydrolase 42 family.</text>
</comment>
<feature type="active site" description="Nucleophile" evidence="9">
    <location>
        <position position="305"/>
    </location>
</feature>
<comment type="caution">
    <text evidence="15">The sequence shown here is derived from an EMBL/GenBank/DDBJ whole genome shotgun (WGS) entry which is preliminary data.</text>
</comment>
<dbReference type="SUPFAM" id="SSF51445">
    <property type="entry name" value="(Trans)glycosidases"/>
    <property type="match status" value="1"/>
</dbReference>
<feature type="binding site" evidence="10">
    <location>
        <position position="142"/>
    </location>
    <ligand>
        <name>substrate</name>
    </ligand>
</feature>
<dbReference type="GO" id="GO:0006012">
    <property type="term" value="P:galactose metabolic process"/>
    <property type="evidence" value="ECO:0007669"/>
    <property type="project" value="InterPro"/>
</dbReference>
<evidence type="ECO:0000256" key="7">
    <source>
        <dbReference type="ARBA" id="ARBA00023295"/>
    </source>
</evidence>
<dbReference type="InterPro" id="IPR017853">
    <property type="entry name" value="GH"/>
</dbReference>
<evidence type="ECO:0000313" key="15">
    <source>
        <dbReference type="EMBL" id="MYL20168.1"/>
    </source>
</evidence>
<dbReference type="InterPro" id="IPR013780">
    <property type="entry name" value="Glyco_hydro_b"/>
</dbReference>
<name>A0A845DSP0_9BACI</name>
<dbReference type="InterPro" id="IPR013529">
    <property type="entry name" value="Glyco_hydro_42_N"/>
</dbReference>
<feature type="domain" description="Beta-galactosidase C-terminal" evidence="14">
    <location>
        <begin position="609"/>
        <end position="643"/>
    </location>
</feature>
<evidence type="ECO:0000256" key="2">
    <source>
        <dbReference type="ARBA" id="ARBA00005940"/>
    </source>
</evidence>
<evidence type="ECO:0000256" key="8">
    <source>
        <dbReference type="PIRNR" id="PIRNR001084"/>
    </source>
</evidence>
<dbReference type="Proteomes" id="UP000460949">
    <property type="component" value="Unassembled WGS sequence"/>
</dbReference>
<evidence type="ECO:0000256" key="3">
    <source>
        <dbReference type="ARBA" id="ARBA00012756"/>
    </source>
</evidence>
<evidence type="ECO:0000256" key="6">
    <source>
        <dbReference type="ARBA" id="ARBA00022833"/>
    </source>
</evidence>
<dbReference type="InterPro" id="IPR003476">
    <property type="entry name" value="Glyco_hydro_42"/>
</dbReference>
<dbReference type="EC" id="3.2.1.23" evidence="3 8"/>
<evidence type="ECO:0000259" key="12">
    <source>
        <dbReference type="Pfam" id="PF02449"/>
    </source>
</evidence>
<dbReference type="PANTHER" id="PTHR36447">
    <property type="entry name" value="BETA-GALACTOSIDASE GANA"/>
    <property type="match status" value="1"/>
</dbReference>
<dbReference type="GO" id="GO:0046872">
    <property type="term" value="F:metal ion binding"/>
    <property type="evidence" value="ECO:0007669"/>
    <property type="project" value="UniProtKB-KW"/>
</dbReference>
<protein>
    <recommendedName>
        <fullName evidence="3 8">Beta-galactosidase</fullName>
        <shortName evidence="8">Beta-gal</shortName>
        <ecNumber evidence="3 8">3.2.1.23</ecNumber>
    </recommendedName>
</protein>
<organism evidence="15 16">
    <name type="scientific">Halobacillus litoralis</name>
    <dbReference type="NCBI Taxonomy" id="45668"/>
    <lineage>
        <taxon>Bacteria</taxon>
        <taxon>Bacillati</taxon>
        <taxon>Bacillota</taxon>
        <taxon>Bacilli</taxon>
        <taxon>Bacillales</taxon>
        <taxon>Bacillaceae</taxon>
        <taxon>Halobacillus</taxon>
    </lineage>
</organism>
<dbReference type="Gene3D" id="3.40.50.880">
    <property type="match status" value="1"/>
</dbReference>
<dbReference type="GO" id="GO:0004565">
    <property type="term" value="F:beta-galactosidase activity"/>
    <property type="evidence" value="ECO:0007669"/>
    <property type="project" value="UniProtKB-EC"/>
</dbReference>
<evidence type="ECO:0000256" key="4">
    <source>
        <dbReference type="ARBA" id="ARBA00022723"/>
    </source>
</evidence>